<dbReference type="Pfam" id="PF05368">
    <property type="entry name" value="NmrA"/>
    <property type="match status" value="1"/>
</dbReference>
<comment type="similarity">
    <text evidence="1">Belongs to the NmrA-type oxidoreductase family.</text>
</comment>
<dbReference type="Proteomes" id="UP000544095">
    <property type="component" value="Unassembled WGS sequence"/>
</dbReference>
<feature type="domain" description="NmrA-like" evidence="4">
    <location>
        <begin position="7"/>
        <end position="261"/>
    </location>
</feature>
<proteinExistence type="inferred from homology"/>
<comment type="caution">
    <text evidence="5">The sequence shown here is derived from an EMBL/GenBank/DDBJ whole genome shotgun (WGS) entry which is preliminary data.</text>
</comment>
<dbReference type="InterPro" id="IPR036291">
    <property type="entry name" value="NAD(P)-bd_dom_sf"/>
</dbReference>
<dbReference type="Gene3D" id="3.40.50.720">
    <property type="entry name" value="NAD(P)-binding Rossmann-like Domain"/>
    <property type="match status" value="1"/>
</dbReference>
<reference evidence="5 6" key="1">
    <citation type="submission" date="2020-05" db="EMBL/GenBank/DDBJ databases">
        <title>Identification and distribution of gene clusters putatively required for synthesis of sphingolipid metabolism inhibitors in phylogenetically diverse species of the filamentous fungus Fusarium.</title>
        <authorList>
            <person name="Kim H.-S."/>
            <person name="Busman M."/>
            <person name="Brown D.W."/>
            <person name="Divon H."/>
            <person name="Uhlig S."/>
            <person name="Proctor R.H."/>
        </authorList>
    </citation>
    <scope>NUCLEOTIDE SEQUENCE [LARGE SCALE GENOMIC DNA]</scope>
    <source>
        <strain evidence="5 6">NRRL 25211</strain>
    </source>
</reference>
<evidence type="ECO:0000256" key="1">
    <source>
        <dbReference type="ARBA" id="ARBA00006328"/>
    </source>
</evidence>
<gene>
    <name evidence="5" type="ORF">FPANT_6266</name>
</gene>
<keyword evidence="6" id="KW-1185">Reference proteome</keyword>
<evidence type="ECO:0000256" key="2">
    <source>
        <dbReference type="ARBA" id="ARBA00022857"/>
    </source>
</evidence>
<dbReference type="PANTHER" id="PTHR42748:SF30">
    <property type="entry name" value="NMRA-LIKE DOMAIN-CONTAINING PROTEIN"/>
    <property type="match status" value="1"/>
</dbReference>
<dbReference type="InterPro" id="IPR051164">
    <property type="entry name" value="NmrA-like_oxidored"/>
</dbReference>
<dbReference type="SUPFAM" id="SSF51735">
    <property type="entry name" value="NAD(P)-binding Rossmann-fold domains"/>
    <property type="match status" value="1"/>
</dbReference>
<dbReference type="PANTHER" id="PTHR42748">
    <property type="entry name" value="NITROGEN METABOLITE REPRESSION PROTEIN NMRA FAMILY MEMBER"/>
    <property type="match status" value="1"/>
</dbReference>
<evidence type="ECO:0000313" key="6">
    <source>
        <dbReference type="Proteomes" id="UP000544095"/>
    </source>
</evidence>
<sequence>MSHNVAFVTGATGSQGSAVARLLLELGWTVRATARKMESPAAKRLQDQGAEVSPGDWDNEAVIREVISGCTHVFMNLVPNITTFTSEVPAAKRIIDIAKTAGVKHMIYSSGMAIKDMEKDKYHDPEHPVVRAHGWKKEVENLVKDAGFETWTILRGGFFMCNFLAPKVNVMCSGLVASNKWSTAYTPEEELPVMDVEDLAKFAVASFREPNRFNRQTIEIASEKLSPDEIMQQLGEASGKPLKAVYLTDEEIEVKKNEDIFVAVQLMSRGLGDKVNIGEVEGWGIPLTTFKEFLERERSWVESTFASCAIRA</sequence>
<name>A0A8H5P6C7_9HYPO</name>
<evidence type="ECO:0000256" key="3">
    <source>
        <dbReference type="ARBA" id="ARBA00023002"/>
    </source>
</evidence>
<dbReference type="InterPro" id="IPR008030">
    <property type="entry name" value="NmrA-like"/>
</dbReference>
<dbReference type="EMBL" id="JAAOAR010000301">
    <property type="protein sequence ID" value="KAF5589585.1"/>
    <property type="molecule type" value="Genomic_DNA"/>
</dbReference>
<evidence type="ECO:0000313" key="5">
    <source>
        <dbReference type="EMBL" id="KAF5589585.1"/>
    </source>
</evidence>
<keyword evidence="3" id="KW-0560">Oxidoreductase</keyword>
<protein>
    <submittedName>
        <fullName evidence="5">Nad dependent epimerase dehydratase</fullName>
    </submittedName>
</protein>
<accession>A0A8H5P6C7</accession>
<dbReference type="GO" id="GO:0016491">
    <property type="term" value="F:oxidoreductase activity"/>
    <property type="evidence" value="ECO:0007669"/>
    <property type="project" value="UniProtKB-KW"/>
</dbReference>
<dbReference type="AlphaFoldDB" id="A0A8H5P6C7"/>
<organism evidence="5 6">
    <name type="scientific">Fusarium pseudoanthophilum</name>
    <dbReference type="NCBI Taxonomy" id="48495"/>
    <lineage>
        <taxon>Eukaryota</taxon>
        <taxon>Fungi</taxon>
        <taxon>Dikarya</taxon>
        <taxon>Ascomycota</taxon>
        <taxon>Pezizomycotina</taxon>
        <taxon>Sordariomycetes</taxon>
        <taxon>Hypocreomycetidae</taxon>
        <taxon>Hypocreales</taxon>
        <taxon>Nectriaceae</taxon>
        <taxon>Fusarium</taxon>
        <taxon>Fusarium fujikuroi species complex</taxon>
    </lineage>
</organism>
<evidence type="ECO:0000259" key="4">
    <source>
        <dbReference type="Pfam" id="PF05368"/>
    </source>
</evidence>
<keyword evidence="2" id="KW-0521">NADP</keyword>
<dbReference type="GO" id="GO:0005634">
    <property type="term" value="C:nucleus"/>
    <property type="evidence" value="ECO:0007669"/>
    <property type="project" value="TreeGrafter"/>
</dbReference>